<dbReference type="SMART" id="SM01015">
    <property type="entry name" value="Arfaptin"/>
    <property type="match status" value="1"/>
</dbReference>
<keyword evidence="3" id="KW-1185">Reference proteome</keyword>
<evidence type="ECO:0000259" key="1">
    <source>
        <dbReference type="PROSITE" id="PS50870"/>
    </source>
</evidence>
<dbReference type="PANTHER" id="PTHR12141:SF5">
    <property type="entry name" value="ARFAPTIN"/>
    <property type="match status" value="1"/>
</dbReference>
<evidence type="ECO:0000313" key="2">
    <source>
        <dbReference type="EMBL" id="ORX51024.1"/>
    </source>
</evidence>
<dbReference type="GO" id="GO:0032588">
    <property type="term" value="C:trans-Golgi network membrane"/>
    <property type="evidence" value="ECO:0007669"/>
    <property type="project" value="TreeGrafter"/>
</dbReference>
<organism evidence="2 3">
    <name type="scientific">Piromyces finnis</name>
    <dbReference type="NCBI Taxonomy" id="1754191"/>
    <lineage>
        <taxon>Eukaryota</taxon>
        <taxon>Fungi</taxon>
        <taxon>Fungi incertae sedis</taxon>
        <taxon>Chytridiomycota</taxon>
        <taxon>Chytridiomycota incertae sedis</taxon>
        <taxon>Neocallimastigomycetes</taxon>
        <taxon>Neocallimastigales</taxon>
        <taxon>Neocallimastigaceae</taxon>
        <taxon>Piromyces</taxon>
    </lineage>
</organism>
<dbReference type="InterPro" id="IPR010504">
    <property type="entry name" value="AH_dom"/>
</dbReference>
<dbReference type="AlphaFoldDB" id="A0A1Y1VB84"/>
<dbReference type="EMBL" id="MCFH01000019">
    <property type="protein sequence ID" value="ORX51024.1"/>
    <property type="molecule type" value="Genomic_DNA"/>
</dbReference>
<dbReference type="PROSITE" id="PS50870">
    <property type="entry name" value="AH"/>
    <property type="match status" value="1"/>
</dbReference>
<dbReference type="Pfam" id="PF06456">
    <property type="entry name" value="Arfaptin"/>
    <property type="match status" value="1"/>
</dbReference>
<dbReference type="InterPro" id="IPR030798">
    <property type="entry name" value="Arfaptin_fam"/>
</dbReference>
<dbReference type="Proteomes" id="UP000193719">
    <property type="component" value="Unassembled WGS sequence"/>
</dbReference>
<dbReference type="STRING" id="1754191.A0A1Y1VB84"/>
<dbReference type="Gene3D" id="1.20.1270.60">
    <property type="entry name" value="Arfaptin homology (AH) domain/BAR domain"/>
    <property type="match status" value="1"/>
</dbReference>
<feature type="domain" description="AH" evidence="1">
    <location>
        <begin position="36"/>
        <end position="247"/>
    </location>
</feature>
<proteinExistence type="predicted"/>
<dbReference type="OrthoDB" id="5917245at2759"/>
<comment type="caution">
    <text evidence="2">The sequence shown here is derived from an EMBL/GenBank/DDBJ whole genome shotgun (WGS) entry which is preliminary data.</text>
</comment>
<dbReference type="SUPFAM" id="SSF103657">
    <property type="entry name" value="BAR/IMD domain-like"/>
    <property type="match status" value="1"/>
</dbReference>
<dbReference type="InterPro" id="IPR027267">
    <property type="entry name" value="AH/BAR_dom_sf"/>
</dbReference>
<accession>A0A1Y1VB84</accession>
<name>A0A1Y1VB84_9FUNG</name>
<protein>
    <recommendedName>
        <fullName evidence="1">AH domain-containing protein</fullName>
    </recommendedName>
</protein>
<evidence type="ECO:0000313" key="3">
    <source>
        <dbReference type="Proteomes" id="UP000193719"/>
    </source>
</evidence>
<reference evidence="2 3" key="2">
    <citation type="submission" date="2016-08" db="EMBL/GenBank/DDBJ databases">
        <title>Pervasive Adenine N6-methylation of Active Genes in Fungi.</title>
        <authorList>
            <consortium name="DOE Joint Genome Institute"/>
            <person name="Mondo S.J."/>
            <person name="Dannebaum R.O."/>
            <person name="Kuo R.C."/>
            <person name="Labutti K."/>
            <person name="Haridas S."/>
            <person name="Kuo A."/>
            <person name="Salamov A."/>
            <person name="Ahrendt S.R."/>
            <person name="Lipzen A."/>
            <person name="Sullivan W."/>
            <person name="Andreopoulos W.B."/>
            <person name="Clum A."/>
            <person name="Lindquist E."/>
            <person name="Daum C."/>
            <person name="Ramamoorthy G.K."/>
            <person name="Gryganskyi A."/>
            <person name="Culley D."/>
            <person name="Magnuson J.K."/>
            <person name="James T.Y."/>
            <person name="O'Malley M.A."/>
            <person name="Stajich J.E."/>
            <person name="Spatafora J.W."/>
            <person name="Visel A."/>
            <person name="Grigoriev I.V."/>
        </authorList>
    </citation>
    <scope>NUCLEOTIDE SEQUENCE [LARGE SCALE GENOMIC DNA]</scope>
    <source>
        <strain evidence="3">finn</strain>
    </source>
</reference>
<reference evidence="2 3" key="1">
    <citation type="submission" date="2016-08" db="EMBL/GenBank/DDBJ databases">
        <title>Genomes of anaerobic fungi encode conserved fungal cellulosomes for biomass hydrolysis.</title>
        <authorList>
            <consortium name="DOE Joint Genome Institute"/>
            <person name="Haitjema C.H."/>
            <person name="Gilmore S.P."/>
            <person name="Henske J.K."/>
            <person name="Solomon K.V."/>
            <person name="De Groot R."/>
            <person name="Kuo A."/>
            <person name="Mondo S.J."/>
            <person name="Salamov A.A."/>
            <person name="Labutti K."/>
            <person name="Zhao Z."/>
            <person name="Chiniquy J."/>
            <person name="Barry K."/>
            <person name="Brewer H.M."/>
            <person name="Purvine S.O."/>
            <person name="Wright A.T."/>
            <person name="Boxma B."/>
            <person name="Van Alen T."/>
            <person name="Hackstein J.H."/>
            <person name="Baker S.E."/>
            <person name="Grigoriev I.V."/>
            <person name="O'Malley M.A."/>
        </authorList>
    </citation>
    <scope>NUCLEOTIDE SEQUENCE [LARGE SCALE GENOMIC DNA]</scope>
    <source>
        <strain evidence="3">finn</strain>
    </source>
</reference>
<dbReference type="GO" id="GO:0019904">
    <property type="term" value="F:protein domain specific binding"/>
    <property type="evidence" value="ECO:0007669"/>
    <property type="project" value="InterPro"/>
</dbReference>
<gene>
    <name evidence="2" type="ORF">BCR36DRAFT_326004</name>
</gene>
<dbReference type="PANTHER" id="PTHR12141">
    <property type="entry name" value="ARFAPTIN-RELATED"/>
    <property type="match status" value="1"/>
</dbReference>
<sequence length="261" mass="30146">MVESHRSSFGFRLAVFNQAFKEQVNAQFGFFQPVKTVDPKVEEAVGQLSKLKRYIKQSEESVRKMISGMRQTMDAQKQFAVVSKDAKIKRDDTNLKKRLSLVSDALSSNSKDIECLYLPAMENFHDWLNTFLDKAIGDAEDSVNNYNNIRTEMDTINQIISQTKERIAEEIAGSQEQRRLSLLLKEHEQTYKIKKAKYDMLVEQVIQKVELLETKRKADMPNYIQSMYDSMRVFYNQSLKHFSESSSTTELTIPTPSTVSQ</sequence>
<dbReference type="GO" id="GO:0005543">
    <property type="term" value="F:phospholipid binding"/>
    <property type="evidence" value="ECO:0007669"/>
    <property type="project" value="TreeGrafter"/>
</dbReference>